<dbReference type="InterPro" id="IPR052032">
    <property type="entry name" value="ATP-dep_AA_Ligase"/>
</dbReference>
<organism evidence="5">
    <name type="scientific">Streptomyces sp. R39</name>
    <dbReference type="NCBI Taxonomy" id="3238631"/>
    <lineage>
        <taxon>Bacteria</taxon>
        <taxon>Bacillati</taxon>
        <taxon>Actinomycetota</taxon>
        <taxon>Actinomycetes</taxon>
        <taxon>Kitasatosporales</taxon>
        <taxon>Streptomycetaceae</taxon>
        <taxon>Streptomyces</taxon>
    </lineage>
</organism>
<evidence type="ECO:0000256" key="4">
    <source>
        <dbReference type="SAM" id="SignalP"/>
    </source>
</evidence>
<accession>A0AB39R5L7</accession>
<feature type="chain" id="PRO_5044208262" description="YcaO domain-containing protein" evidence="4">
    <location>
        <begin position="17"/>
        <end position="423"/>
    </location>
</feature>
<evidence type="ECO:0000313" key="5">
    <source>
        <dbReference type="EMBL" id="XDQ50011.1"/>
    </source>
</evidence>
<evidence type="ECO:0008006" key="6">
    <source>
        <dbReference type="Google" id="ProtNLM"/>
    </source>
</evidence>
<reference evidence="5" key="1">
    <citation type="submission" date="2024-07" db="EMBL/GenBank/DDBJ databases">
        <authorList>
            <person name="Yu S.T."/>
        </authorList>
    </citation>
    <scope>NUCLEOTIDE SEQUENCE</scope>
    <source>
        <strain evidence="5">R39</strain>
        <plasmid evidence="5">unnamed1</plasmid>
    </source>
</reference>
<keyword evidence="4" id="KW-0732">Signal</keyword>
<dbReference type="GO" id="GO:0016874">
    <property type="term" value="F:ligase activity"/>
    <property type="evidence" value="ECO:0007669"/>
    <property type="project" value="UniProtKB-KW"/>
</dbReference>
<dbReference type="PANTHER" id="PTHR43585">
    <property type="entry name" value="FUMIPYRROLE BIOSYNTHESIS PROTEIN C"/>
    <property type="match status" value="1"/>
</dbReference>
<evidence type="ECO:0000256" key="1">
    <source>
        <dbReference type="ARBA" id="ARBA00022598"/>
    </source>
</evidence>
<evidence type="ECO:0000256" key="3">
    <source>
        <dbReference type="ARBA" id="ARBA00022840"/>
    </source>
</evidence>
<protein>
    <recommendedName>
        <fullName evidence="6">YcaO domain-containing protein</fullName>
    </recommendedName>
</protein>
<sequence>MSSISAIAAVVPCVNAAAGTAAVVAPYDGDGPYPQAFTRHAWRTMAVLPEPRRRPLAYQAVAAPAGYTETIVHRQLRQTVKALRAMGVSVVVAGSATGIELAERIAWHLGLPGADPASSPLRYDRGVQADILAHAGIPAVRGIRTTSLAEAVAWTQALPLPGYLLGPSVTGSPIEPMACTTELQISAAWPAMRRAAAGYTGSAYLVLTEQHSPRQYTLNSATRPGPDGRPEHTITDIWAESFTSAGQWDRADLLMRDGLLTRTLSQHARRALDVLGVQCGPASTRLAYGVDDGAGDGPLVVSVLAAPVVTPADDALLAATGRDRIADVLDAWIPSRAGLGPAPGGQHVVRVRLSHCAAIASWPERIRVLRALPTVVALSEHHIPSTSLGAEVVLSSTNPRAIEEDYRTVRALDQQDLNGPDQP</sequence>
<feature type="signal peptide" evidence="4">
    <location>
        <begin position="1"/>
        <end position="16"/>
    </location>
</feature>
<geneLocation type="plasmid" evidence="5">
    <name>unnamed1</name>
</geneLocation>
<keyword evidence="5" id="KW-0614">Plasmid</keyword>
<gene>
    <name evidence="5" type="ORF">AB5J52_48710</name>
</gene>
<name>A0AB39R5L7_9ACTN</name>
<proteinExistence type="predicted"/>
<keyword evidence="3" id="KW-0067">ATP-binding</keyword>
<evidence type="ECO:0000256" key="2">
    <source>
        <dbReference type="ARBA" id="ARBA00022741"/>
    </source>
</evidence>
<keyword evidence="2" id="KW-0547">Nucleotide-binding</keyword>
<dbReference type="GO" id="GO:0005524">
    <property type="term" value="F:ATP binding"/>
    <property type="evidence" value="ECO:0007669"/>
    <property type="project" value="UniProtKB-KW"/>
</dbReference>
<keyword evidence="1" id="KW-0436">Ligase</keyword>
<dbReference type="PANTHER" id="PTHR43585:SF2">
    <property type="entry name" value="ATP-GRASP ENZYME FSQD"/>
    <property type="match status" value="1"/>
</dbReference>
<dbReference type="AlphaFoldDB" id="A0AB39R5L7"/>
<dbReference type="RefSeq" id="WP_369228536.1">
    <property type="nucleotide sequence ID" value="NZ_CP163442.1"/>
</dbReference>
<dbReference type="EMBL" id="CP163442">
    <property type="protein sequence ID" value="XDQ50011.1"/>
    <property type="molecule type" value="Genomic_DNA"/>
</dbReference>